<evidence type="ECO:0000313" key="1">
    <source>
        <dbReference type="EMBL" id="KXZ49676.1"/>
    </source>
</evidence>
<dbReference type="OrthoDB" id="525405at2759"/>
<accession>A0A150GIM9</accession>
<comment type="caution">
    <text evidence="1">The sequence shown here is derived from an EMBL/GenBank/DDBJ whole genome shotgun (WGS) entry which is preliminary data.</text>
</comment>
<reference evidence="2" key="1">
    <citation type="journal article" date="2016" name="Nat. Commun.">
        <title>The Gonium pectorale genome demonstrates co-option of cell cycle regulation during the evolution of multicellularity.</title>
        <authorList>
            <person name="Hanschen E.R."/>
            <person name="Marriage T.N."/>
            <person name="Ferris P.J."/>
            <person name="Hamaji T."/>
            <person name="Toyoda A."/>
            <person name="Fujiyama A."/>
            <person name="Neme R."/>
            <person name="Noguchi H."/>
            <person name="Minakuchi Y."/>
            <person name="Suzuki M."/>
            <person name="Kawai-Toyooka H."/>
            <person name="Smith D.R."/>
            <person name="Sparks H."/>
            <person name="Anderson J."/>
            <person name="Bakaric R."/>
            <person name="Luria V."/>
            <person name="Karger A."/>
            <person name="Kirschner M.W."/>
            <person name="Durand P.M."/>
            <person name="Michod R.E."/>
            <person name="Nozaki H."/>
            <person name="Olson B.J."/>
        </authorList>
    </citation>
    <scope>NUCLEOTIDE SEQUENCE [LARGE SCALE GENOMIC DNA]</scope>
    <source>
        <strain evidence="2">NIES-2863</strain>
    </source>
</reference>
<dbReference type="EMBL" id="LSYV01000021">
    <property type="protein sequence ID" value="KXZ49676.1"/>
    <property type="molecule type" value="Genomic_DNA"/>
</dbReference>
<keyword evidence="2" id="KW-1185">Reference proteome</keyword>
<sequence length="306" mass="32988">MWCGLRDFPPPTDGYGKSRVFCIFSGYETVYQGVTPSYFMWRVEGTKDGPISSGDEVYLYVYQPMSKYCVHGARLECGVSKESATKFVVEKASGTGVINFTTETVYFRVGTKYCSLSGRRHSQQIKCTGARSAATPFQLPASTFASVQLINNATKEACGGDFYAQDGAVQIASCGPYFAGKAINMTVNLQRPGAPAIASGTNVSFNVFDDLYTYQISTWKVRSSDKRVFLDENDITGTSKVFSLLAITGSTIANNTLVAIRSEATGQFCGVAAAPPSVATPNMTCNGAGPLDKLTASYVFSYRIMA</sequence>
<dbReference type="Proteomes" id="UP000075714">
    <property type="component" value="Unassembled WGS sequence"/>
</dbReference>
<organism evidence="1 2">
    <name type="scientific">Gonium pectorale</name>
    <name type="common">Green alga</name>
    <dbReference type="NCBI Taxonomy" id="33097"/>
    <lineage>
        <taxon>Eukaryota</taxon>
        <taxon>Viridiplantae</taxon>
        <taxon>Chlorophyta</taxon>
        <taxon>core chlorophytes</taxon>
        <taxon>Chlorophyceae</taxon>
        <taxon>CS clade</taxon>
        <taxon>Chlamydomonadales</taxon>
        <taxon>Volvocaceae</taxon>
        <taxon>Gonium</taxon>
    </lineage>
</organism>
<proteinExistence type="predicted"/>
<name>A0A150GIM9_GONPE</name>
<gene>
    <name evidence="1" type="ORF">GPECTOR_20g533</name>
</gene>
<protein>
    <submittedName>
        <fullName evidence="1">Uncharacterized protein</fullName>
    </submittedName>
</protein>
<dbReference type="AlphaFoldDB" id="A0A150GIM9"/>
<evidence type="ECO:0000313" key="2">
    <source>
        <dbReference type="Proteomes" id="UP000075714"/>
    </source>
</evidence>